<name>A0ACB8WQ47_9TELE</name>
<accession>A0ACB8WQ47</accession>
<sequence length="1014" mass="114198">SEADMTLKDCLESGLDFIEFLGDRVSNTSKQELREIYNSEFRGREGIKDPNFSSVIYALVKFNKAYTRQGKIFINVKPQVRVYCDQWRRPRAPQQPQGPSSGPQGSAEAPAPPSVPSTPVLTPKKKLATKILNKLKANRKGLTADKGGIEITSDPAASAGGKVQFTVGHLRELFILKFHIVNKGPNCVHFTYYTALHKIRCFTLEDERRVTRACPLFLCPGESYEVVVRYILNHYGYFPATMYFEFCPDLPGSVPFCIVREMEAAAVTPLAAELGPVAPYKPYQAVTIKPVDTVIVEGVPPESSIVQHLKITVRLAEYKYPDFLKKLAKQRMEDSEDFSPADRQKLASVKGILNSPLRMKIYSHLFHLLLHLEEIQMEVDIRKYDLQNQTMTPDKNNKKLLTIRVPGVAENRPSVLRGDCLRVSKSEDKVQPITVYTGYVHRVELDRVKLGFAKRLLQIFISNMKFNVEFTINRYPLRLQHRAVDLAVKHELEEVLFPSGAAAAHLSMPKLRMFNRQLENNPQQHAAVQRIVAGSSKPAPHLVFGPPGTGKTITLVEAMNQVSRAEPSAHILACAPSNSACDLLCERLMVHMDPHQVYRVYASSRDPNSVPKNLLKYCNWDGAQDAFVFPEKETLMKYKIVVVTMVTAGRLVTGGIPVGHFTHIFVDEAGQAVEPECVIAIAGLLSAQKGQLVLAGDPKQLGPIVRSPIALEHGLGLSLLERLMRDNSLYQKSTDTGHFDTRFVTKLLRNYRSHSAILKIPNELFYDNELQVFADQWEREAYCNWEHLPKKGFPVIFHGVMGKDEREANSPSFFNVSEIEVLINYLTKLIETQGKKGLPKLSAKDIGIIAPYRKQVEKIQKALKSVSALSRWSDLTELKVGSVEEFQGQERKIIMVSTVRSSVNYVRMDKDFNIGFLSNEKRFNVAITRARSLLIVVGNPVILNKDPTWEKFISYCVNEQGYTGFDFKDAEGEDDIVSRLTTLKINVDSDTVVDPVPEESALQLYVDPEWKNEH</sequence>
<keyword evidence="2" id="KW-1185">Reference proteome</keyword>
<dbReference type="Proteomes" id="UP000831701">
    <property type="component" value="Chromosome 7"/>
</dbReference>
<evidence type="ECO:0000313" key="2">
    <source>
        <dbReference type="Proteomes" id="UP000831701"/>
    </source>
</evidence>
<comment type="caution">
    <text evidence="1">The sequence shown here is derived from an EMBL/GenBank/DDBJ whole genome shotgun (WGS) entry which is preliminary data.</text>
</comment>
<organism evidence="1 2">
    <name type="scientific">Scortum barcoo</name>
    <name type="common">barcoo grunter</name>
    <dbReference type="NCBI Taxonomy" id="214431"/>
    <lineage>
        <taxon>Eukaryota</taxon>
        <taxon>Metazoa</taxon>
        <taxon>Chordata</taxon>
        <taxon>Craniata</taxon>
        <taxon>Vertebrata</taxon>
        <taxon>Euteleostomi</taxon>
        <taxon>Actinopterygii</taxon>
        <taxon>Neopterygii</taxon>
        <taxon>Teleostei</taxon>
        <taxon>Neoteleostei</taxon>
        <taxon>Acanthomorphata</taxon>
        <taxon>Eupercaria</taxon>
        <taxon>Centrarchiformes</taxon>
        <taxon>Terapontoidei</taxon>
        <taxon>Terapontidae</taxon>
        <taxon>Scortum</taxon>
    </lineage>
</organism>
<feature type="non-terminal residue" evidence="1">
    <location>
        <position position="1"/>
    </location>
</feature>
<proteinExistence type="predicted"/>
<gene>
    <name evidence="1" type="ORF">L3Q82_024666</name>
</gene>
<reference evidence="1" key="1">
    <citation type="submission" date="2022-04" db="EMBL/GenBank/DDBJ databases">
        <title>Jade perch genome.</title>
        <authorList>
            <person name="Chao B."/>
        </authorList>
    </citation>
    <scope>NUCLEOTIDE SEQUENCE</scope>
    <source>
        <strain evidence="1">CB-2022</strain>
    </source>
</reference>
<evidence type="ECO:0000313" key="1">
    <source>
        <dbReference type="EMBL" id="KAI3369856.1"/>
    </source>
</evidence>
<dbReference type="EMBL" id="CM041537">
    <property type="protein sequence ID" value="KAI3369856.1"/>
    <property type="molecule type" value="Genomic_DNA"/>
</dbReference>
<protein>
    <submittedName>
        <fullName evidence="1">Uncharacterized protein</fullName>
    </submittedName>
</protein>